<dbReference type="SUPFAM" id="SSF51905">
    <property type="entry name" value="FAD/NAD(P)-binding domain"/>
    <property type="match status" value="1"/>
</dbReference>
<dbReference type="RefSeq" id="WP_131515834.1">
    <property type="nucleotide sequence ID" value="NZ_SJKD01000005.1"/>
</dbReference>
<organism evidence="1 2">
    <name type="scientific">Kribbella capetownensis</name>
    <dbReference type="NCBI Taxonomy" id="1572659"/>
    <lineage>
        <taxon>Bacteria</taxon>
        <taxon>Bacillati</taxon>
        <taxon>Actinomycetota</taxon>
        <taxon>Actinomycetes</taxon>
        <taxon>Propionibacteriales</taxon>
        <taxon>Kribbellaceae</taxon>
        <taxon>Kribbella</taxon>
    </lineage>
</organism>
<proteinExistence type="predicted"/>
<reference evidence="1 2" key="1">
    <citation type="submission" date="2019-02" db="EMBL/GenBank/DDBJ databases">
        <title>Kribbella capetownensis sp. nov. and Kribbella speibonae sp. nov., isolated from soil.</title>
        <authorList>
            <person name="Curtis S.M."/>
            <person name="Norton I."/>
            <person name="Everest G.J."/>
            <person name="Meyers P.R."/>
        </authorList>
    </citation>
    <scope>NUCLEOTIDE SEQUENCE [LARGE SCALE GENOMIC DNA]</scope>
    <source>
        <strain evidence="1 2">YM53</strain>
    </source>
</reference>
<evidence type="ECO:0000313" key="1">
    <source>
        <dbReference type="EMBL" id="TCC47770.1"/>
    </source>
</evidence>
<dbReference type="GO" id="GO:0008734">
    <property type="term" value="F:L-aspartate oxidase activity"/>
    <property type="evidence" value="ECO:0007669"/>
    <property type="project" value="InterPro"/>
</dbReference>
<sequence>MTQTDLVVIGGGLGGVAAALAAATLGRTVVLTEEFDWLGGQLTTQAVPPDENAWIEGPYSSASYQRLRGGIRDFYRRNYPLTEAARAETTLNPGRGLVSGLCHEPPVAVAVLSEMLAPFLSAGRITLLMRHVPVAVHTNGDRVEAVTVRSLETGDERTLSAPYVVDATELGDLLEFGGVEHVVGAESQDETGEPHALPGPANPLDQQAITWCCALEHRPGEDHTIDKPDSYDFWLNQESGVWPGSQLTLTDVDPGTLVTRELQLFGDAADDRIARTRWNYRRIRSADQFTEVLTTDVTLMNWPQNDYWLAPLIGVDEATRDRALAESRELTRSLVYWLQTAGPRSDGGTGYPGLRLCPEATGTTDGLAKAAYIRESRRILAEVTVTENHLGVTAREGLGGPQQFADSVGIGAYRIDLHPSTTGRTYVDLDSHPFQIPLGALLPRRVQNLLPANKNIGSTHVTNGCYRLHPVEWAIGEAVGALAAFCLEGGHRPTQVRNEPGLLSDYQRLLSGTFGVPLEWPREIRERPLADAAYRREAASTPITVQG</sequence>
<keyword evidence="2" id="KW-1185">Reference proteome</keyword>
<dbReference type="AlphaFoldDB" id="A0A4R0JN12"/>
<dbReference type="PANTHER" id="PTHR42716:SF1">
    <property type="entry name" value="SLL0471 PROTEIN"/>
    <property type="match status" value="1"/>
</dbReference>
<protein>
    <submittedName>
        <fullName evidence="1">FAD-dependent oxidoreductase</fullName>
    </submittedName>
</protein>
<dbReference type="Proteomes" id="UP000293342">
    <property type="component" value="Unassembled WGS sequence"/>
</dbReference>
<evidence type="ECO:0000313" key="2">
    <source>
        <dbReference type="Proteomes" id="UP000293342"/>
    </source>
</evidence>
<dbReference type="GO" id="GO:0009435">
    <property type="term" value="P:NAD+ biosynthetic process"/>
    <property type="evidence" value="ECO:0007669"/>
    <property type="project" value="InterPro"/>
</dbReference>
<name>A0A4R0JN12_9ACTN</name>
<comment type="caution">
    <text evidence="1">The sequence shown here is derived from an EMBL/GenBank/DDBJ whole genome shotgun (WGS) entry which is preliminary data.</text>
</comment>
<accession>A0A4R0JN12</accession>
<dbReference type="EMBL" id="SJKD01000005">
    <property type="protein sequence ID" value="TCC47770.1"/>
    <property type="molecule type" value="Genomic_DNA"/>
</dbReference>
<dbReference type="InterPro" id="IPR036188">
    <property type="entry name" value="FAD/NAD-bd_sf"/>
</dbReference>
<dbReference type="PANTHER" id="PTHR42716">
    <property type="entry name" value="L-ASPARTATE OXIDASE"/>
    <property type="match status" value="1"/>
</dbReference>
<dbReference type="Pfam" id="PF12831">
    <property type="entry name" value="FAD_oxidored"/>
    <property type="match status" value="1"/>
</dbReference>
<dbReference type="Gene3D" id="3.50.50.60">
    <property type="entry name" value="FAD/NAD(P)-binding domain"/>
    <property type="match status" value="1"/>
</dbReference>
<dbReference type="OrthoDB" id="615715at2"/>
<dbReference type="InterPro" id="IPR005288">
    <property type="entry name" value="NadB"/>
</dbReference>
<gene>
    <name evidence="1" type="ORF">E0H75_23775</name>
</gene>